<reference evidence="2" key="1">
    <citation type="submission" date="2021-01" db="EMBL/GenBank/DDBJ databases">
        <authorList>
            <person name="Li R."/>
            <person name="Bekaert M."/>
        </authorList>
    </citation>
    <scope>NUCLEOTIDE SEQUENCE</scope>
    <source>
        <strain evidence="2">Farmed</strain>
    </source>
</reference>
<sequence>MPQSKTLRRKVTLCEFQFCLIFISSLFPFLSFFLSLILSFFADVYLFLFMASFHHSFCIHRSLQREGKKGFTSYKSLKSHQNKPIYLSIYLSIYLFIKKLEKPSNKPIYLSIYLSIYRRLFICVYVFRASILLSAPAYKRQPIWEFSKRSNRGYNKYFLGSVKSVILTLYKYQPIYLFRPPLTPYLSLLLLADALSRIFPDLRLSFTHRFLYHLFSSAFAGRFFLIPQKIYASS</sequence>
<dbReference type="AlphaFoldDB" id="A0A812DXZ6"/>
<evidence type="ECO:0000256" key="1">
    <source>
        <dbReference type="SAM" id="Phobius"/>
    </source>
</evidence>
<keyword evidence="1" id="KW-1133">Transmembrane helix</keyword>
<comment type="caution">
    <text evidence="2">The sequence shown here is derived from an EMBL/GenBank/DDBJ whole genome shotgun (WGS) entry which is preliminary data.</text>
</comment>
<keyword evidence="1" id="KW-0812">Transmembrane</keyword>
<organism evidence="2 3">
    <name type="scientific">Acanthosepion pharaonis</name>
    <name type="common">Pharaoh cuttlefish</name>
    <name type="synonym">Sepia pharaonis</name>
    <dbReference type="NCBI Taxonomy" id="158019"/>
    <lineage>
        <taxon>Eukaryota</taxon>
        <taxon>Metazoa</taxon>
        <taxon>Spiralia</taxon>
        <taxon>Lophotrochozoa</taxon>
        <taxon>Mollusca</taxon>
        <taxon>Cephalopoda</taxon>
        <taxon>Coleoidea</taxon>
        <taxon>Decapodiformes</taxon>
        <taxon>Sepiida</taxon>
        <taxon>Sepiina</taxon>
        <taxon>Sepiidae</taxon>
        <taxon>Acanthosepion</taxon>
    </lineage>
</organism>
<protein>
    <submittedName>
        <fullName evidence="2">Uncharacterized protein</fullName>
    </submittedName>
</protein>
<evidence type="ECO:0000313" key="3">
    <source>
        <dbReference type="Proteomes" id="UP000597762"/>
    </source>
</evidence>
<dbReference type="Proteomes" id="UP000597762">
    <property type="component" value="Unassembled WGS sequence"/>
</dbReference>
<keyword evidence="1" id="KW-0472">Membrane</keyword>
<dbReference type="EMBL" id="CAHIKZ030004566">
    <property type="protein sequence ID" value="CAE1312360.1"/>
    <property type="molecule type" value="Genomic_DNA"/>
</dbReference>
<feature type="transmembrane region" description="Helical" evidence="1">
    <location>
        <begin position="12"/>
        <end position="38"/>
    </location>
</feature>
<keyword evidence="3" id="KW-1185">Reference proteome</keyword>
<gene>
    <name evidence="2" type="ORF">SPHA_63651</name>
</gene>
<name>A0A812DXZ6_ACAPH</name>
<proteinExistence type="predicted"/>
<accession>A0A812DXZ6</accession>
<evidence type="ECO:0000313" key="2">
    <source>
        <dbReference type="EMBL" id="CAE1312360.1"/>
    </source>
</evidence>